<evidence type="ECO:0000256" key="5">
    <source>
        <dbReference type="ARBA" id="ARBA00022833"/>
    </source>
</evidence>
<gene>
    <name evidence="10" type="ORF">R5R35_011664</name>
</gene>
<evidence type="ECO:0000256" key="8">
    <source>
        <dbReference type="SAM" id="MobiDB-lite"/>
    </source>
</evidence>
<evidence type="ECO:0000259" key="9">
    <source>
        <dbReference type="PROSITE" id="PS50157"/>
    </source>
</evidence>
<dbReference type="PANTHER" id="PTHR24409:SF295">
    <property type="entry name" value="AZ2-RELATED"/>
    <property type="match status" value="1"/>
</dbReference>
<dbReference type="FunFam" id="3.30.160.60:FF:000624">
    <property type="entry name" value="zinc finger protein 697"/>
    <property type="match status" value="1"/>
</dbReference>
<feature type="region of interest" description="Disordered" evidence="8">
    <location>
        <begin position="150"/>
        <end position="182"/>
    </location>
</feature>
<feature type="compositionally biased region" description="Acidic residues" evidence="8">
    <location>
        <begin position="90"/>
        <end position="102"/>
    </location>
</feature>
<evidence type="ECO:0000256" key="7">
    <source>
        <dbReference type="PROSITE-ProRule" id="PRU00042"/>
    </source>
</evidence>
<comment type="subcellular location">
    <subcellularLocation>
        <location evidence="1">Nucleus</location>
    </subcellularLocation>
</comment>
<feature type="compositionally biased region" description="Basic and acidic residues" evidence="8">
    <location>
        <begin position="27"/>
        <end position="42"/>
    </location>
</feature>
<dbReference type="Pfam" id="PF00096">
    <property type="entry name" value="zf-C2H2"/>
    <property type="match status" value="4"/>
</dbReference>
<dbReference type="Gene3D" id="3.30.160.60">
    <property type="entry name" value="Classic Zinc Finger"/>
    <property type="match status" value="6"/>
</dbReference>
<sequence>MDPIQLVEIKQEPEEHVWNSQEDADDSHELESKNCSEGHDESRVISVDMSLKSEVKIEDHDVDGCGEDENGDVDEEIRPPEAVFIKQEVDWEEEEEDEEEGEASYPMNGEDFNEAKDGSIKLLDRTPSLKLEGPADKQRVCTCSNNVSNDESGDSTLINPGGTSSKHHPCKMCSSGKTSKVSGQKKNNRMYECSICHKRFKQRAYLAAHTRIHTGERPLQCHICLKDFTYRQGLYKHMLTHSEERPHSCSVCQKSFRKREHLVGHMRTHSEEAPYPCTNCEKSFKRKEHLLKHLRTHTEERPHHCSVCEKSFREKAVLLRHMELHTEGMYACSICKKIFRDFAKHMRFHSAEKACECPVCHLSFKVKELLNHLSTHTQGKDLNARTVSQEETI</sequence>
<dbReference type="Proteomes" id="UP001378592">
    <property type="component" value="Unassembled WGS sequence"/>
</dbReference>
<dbReference type="SMART" id="SM00355">
    <property type="entry name" value="ZnF_C2H2"/>
    <property type="match status" value="7"/>
</dbReference>
<dbReference type="GO" id="GO:0048598">
    <property type="term" value="P:embryonic morphogenesis"/>
    <property type="evidence" value="ECO:0007669"/>
    <property type="project" value="UniProtKB-ARBA"/>
</dbReference>
<keyword evidence="11" id="KW-1185">Reference proteome</keyword>
<dbReference type="SUPFAM" id="SSF57667">
    <property type="entry name" value="beta-beta-alpha zinc fingers"/>
    <property type="match status" value="4"/>
</dbReference>
<comment type="caution">
    <text evidence="10">The sequence shown here is derived from an EMBL/GenBank/DDBJ whole genome shotgun (WGS) entry which is preliminary data.</text>
</comment>
<dbReference type="InterPro" id="IPR013087">
    <property type="entry name" value="Znf_C2H2_type"/>
</dbReference>
<dbReference type="GO" id="GO:0008270">
    <property type="term" value="F:zinc ion binding"/>
    <property type="evidence" value="ECO:0007669"/>
    <property type="project" value="UniProtKB-KW"/>
</dbReference>
<feature type="compositionally biased region" description="Polar residues" evidence="8">
    <location>
        <begin position="150"/>
        <end position="164"/>
    </location>
</feature>
<feature type="region of interest" description="Disordered" evidence="8">
    <location>
        <begin position="1"/>
        <end position="42"/>
    </location>
</feature>
<dbReference type="FunFam" id="3.30.160.60:FF:000100">
    <property type="entry name" value="Zinc finger 45-like"/>
    <property type="match status" value="1"/>
</dbReference>
<accession>A0AAN9VPT9</accession>
<evidence type="ECO:0000256" key="4">
    <source>
        <dbReference type="ARBA" id="ARBA00022771"/>
    </source>
</evidence>
<dbReference type="InterPro" id="IPR036236">
    <property type="entry name" value="Znf_C2H2_sf"/>
</dbReference>
<proteinExistence type="predicted"/>
<dbReference type="AlphaFoldDB" id="A0AAN9VPT9"/>
<dbReference type="GO" id="GO:0045893">
    <property type="term" value="P:positive regulation of DNA-templated transcription"/>
    <property type="evidence" value="ECO:0007669"/>
    <property type="project" value="UniProtKB-ARBA"/>
</dbReference>
<dbReference type="EMBL" id="JAZDUA010000335">
    <property type="protein sequence ID" value="KAK7794382.1"/>
    <property type="molecule type" value="Genomic_DNA"/>
</dbReference>
<evidence type="ECO:0000313" key="10">
    <source>
        <dbReference type="EMBL" id="KAK7794382.1"/>
    </source>
</evidence>
<feature type="domain" description="C2H2-type" evidence="9">
    <location>
        <begin position="247"/>
        <end position="274"/>
    </location>
</feature>
<organism evidence="10 11">
    <name type="scientific">Gryllus longicercus</name>
    <dbReference type="NCBI Taxonomy" id="2509291"/>
    <lineage>
        <taxon>Eukaryota</taxon>
        <taxon>Metazoa</taxon>
        <taxon>Ecdysozoa</taxon>
        <taxon>Arthropoda</taxon>
        <taxon>Hexapoda</taxon>
        <taxon>Insecta</taxon>
        <taxon>Pterygota</taxon>
        <taxon>Neoptera</taxon>
        <taxon>Polyneoptera</taxon>
        <taxon>Orthoptera</taxon>
        <taxon>Ensifera</taxon>
        <taxon>Gryllidea</taxon>
        <taxon>Grylloidea</taxon>
        <taxon>Gryllidae</taxon>
        <taxon>Gryllinae</taxon>
        <taxon>Gryllus</taxon>
    </lineage>
</organism>
<dbReference type="FunFam" id="3.30.160.60:FF:001498">
    <property type="entry name" value="Zinc finger protein 404"/>
    <property type="match status" value="1"/>
</dbReference>
<feature type="region of interest" description="Disordered" evidence="8">
    <location>
        <begin position="58"/>
        <end position="112"/>
    </location>
</feature>
<dbReference type="PROSITE" id="PS50157">
    <property type="entry name" value="ZINC_FINGER_C2H2_2"/>
    <property type="match status" value="5"/>
</dbReference>
<evidence type="ECO:0000256" key="1">
    <source>
        <dbReference type="ARBA" id="ARBA00004123"/>
    </source>
</evidence>
<dbReference type="PROSITE" id="PS00028">
    <property type="entry name" value="ZINC_FINGER_C2H2_1"/>
    <property type="match status" value="5"/>
</dbReference>
<dbReference type="FunFam" id="3.30.160.60:FF:001732">
    <property type="entry name" value="Zgc:162936"/>
    <property type="match status" value="1"/>
</dbReference>
<name>A0AAN9VPT9_9ORTH</name>
<keyword evidence="5" id="KW-0862">Zinc</keyword>
<feature type="domain" description="C2H2-type" evidence="9">
    <location>
        <begin position="303"/>
        <end position="326"/>
    </location>
</feature>
<dbReference type="GO" id="GO:0000977">
    <property type="term" value="F:RNA polymerase II transcription regulatory region sequence-specific DNA binding"/>
    <property type="evidence" value="ECO:0007669"/>
    <property type="project" value="TreeGrafter"/>
</dbReference>
<feature type="domain" description="C2H2-type" evidence="9">
    <location>
        <begin position="191"/>
        <end position="218"/>
    </location>
</feature>
<feature type="domain" description="C2H2-type" evidence="9">
    <location>
        <begin position="275"/>
        <end position="302"/>
    </location>
</feature>
<dbReference type="GO" id="GO:0000981">
    <property type="term" value="F:DNA-binding transcription factor activity, RNA polymerase II-specific"/>
    <property type="evidence" value="ECO:0007669"/>
    <property type="project" value="TreeGrafter"/>
</dbReference>
<keyword evidence="6" id="KW-0539">Nucleus</keyword>
<feature type="compositionally biased region" description="Acidic residues" evidence="8">
    <location>
        <begin position="64"/>
        <end position="75"/>
    </location>
</feature>
<evidence type="ECO:0000256" key="2">
    <source>
        <dbReference type="ARBA" id="ARBA00022723"/>
    </source>
</evidence>
<dbReference type="GO" id="GO:0005694">
    <property type="term" value="C:chromosome"/>
    <property type="evidence" value="ECO:0007669"/>
    <property type="project" value="UniProtKB-ARBA"/>
</dbReference>
<feature type="domain" description="C2H2-type" evidence="9">
    <location>
        <begin position="219"/>
        <end position="246"/>
    </location>
</feature>
<keyword evidence="2" id="KW-0479">Metal-binding</keyword>
<dbReference type="GO" id="GO:0005634">
    <property type="term" value="C:nucleus"/>
    <property type="evidence" value="ECO:0007669"/>
    <property type="project" value="UniProtKB-SubCell"/>
</dbReference>
<evidence type="ECO:0000313" key="11">
    <source>
        <dbReference type="Proteomes" id="UP001378592"/>
    </source>
</evidence>
<dbReference type="FunFam" id="3.30.160.60:FF:000065">
    <property type="entry name" value="B-cell CLL/lymphoma 6, member B"/>
    <property type="match status" value="1"/>
</dbReference>
<protein>
    <recommendedName>
        <fullName evidence="9">C2H2-type domain-containing protein</fullName>
    </recommendedName>
</protein>
<keyword evidence="3" id="KW-0677">Repeat</keyword>
<reference evidence="10 11" key="1">
    <citation type="submission" date="2024-03" db="EMBL/GenBank/DDBJ databases">
        <title>The genome assembly and annotation of the cricket Gryllus longicercus Weissman &amp; Gray.</title>
        <authorList>
            <person name="Szrajer S."/>
            <person name="Gray D."/>
            <person name="Ylla G."/>
        </authorList>
    </citation>
    <scope>NUCLEOTIDE SEQUENCE [LARGE SCALE GENOMIC DNA]</scope>
    <source>
        <strain evidence="10">DAG 2021-001</strain>
        <tissue evidence="10">Whole body minus gut</tissue>
    </source>
</reference>
<evidence type="ECO:0000256" key="6">
    <source>
        <dbReference type="ARBA" id="ARBA00023242"/>
    </source>
</evidence>
<evidence type="ECO:0000256" key="3">
    <source>
        <dbReference type="ARBA" id="ARBA00022737"/>
    </source>
</evidence>
<dbReference type="PANTHER" id="PTHR24409">
    <property type="entry name" value="ZINC FINGER PROTEIN 142"/>
    <property type="match status" value="1"/>
</dbReference>
<keyword evidence="4 7" id="KW-0863">Zinc-finger</keyword>